<dbReference type="InterPro" id="IPR016040">
    <property type="entry name" value="NAD(P)-bd_dom"/>
</dbReference>
<dbReference type="AlphaFoldDB" id="Q01YY6"/>
<dbReference type="OrthoDB" id="112777at2"/>
<gene>
    <name evidence="3" type="ordered locus">Acid_4165</name>
</gene>
<reference evidence="3" key="1">
    <citation type="submission" date="2006-10" db="EMBL/GenBank/DDBJ databases">
        <title>Complete sequence of Solibacter usitatus Ellin6076.</title>
        <authorList>
            <consortium name="US DOE Joint Genome Institute"/>
            <person name="Copeland A."/>
            <person name="Lucas S."/>
            <person name="Lapidus A."/>
            <person name="Barry K."/>
            <person name="Detter J.C."/>
            <person name="Glavina del Rio T."/>
            <person name="Hammon N."/>
            <person name="Israni S."/>
            <person name="Dalin E."/>
            <person name="Tice H."/>
            <person name="Pitluck S."/>
            <person name="Thompson L.S."/>
            <person name="Brettin T."/>
            <person name="Bruce D."/>
            <person name="Han C."/>
            <person name="Tapia R."/>
            <person name="Gilna P."/>
            <person name="Schmutz J."/>
            <person name="Larimer F."/>
            <person name="Land M."/>
            <person name="Hauser L."/>
            <person name="Kyrpides N."/>
            <person name="Mikhailova N."/>
            <person name="Janssen P.H."/>
            <person name="Kuske C.R."/>
            <person name="Richardson P."/>
        </authorList>
    </citation>
    <scope>NUCLEOTIDE SEQUENCE</scope>
    <source>
        <strain evidence="3">Ellin6076</strain>
    </source>
</reference>
<dbReference type="HOGENOM" id="CLU_049717_0_0_0"/>
<dbReference type="InParanoid" id="Q01YY6"/>
<dbReference type="CDD" id="cd05229">
    <property type="entry name" value="SDR_a3"/>
    <property type="match status" value="1"/>
</dbReference>
<dbReference type="PANTHER" id="PTHR48079:SF6">
    <property type="entry name" value="NAD(P)-BINDING DOMAIN-CONTAINING PROTEIN-RELATED"/>
    <property type="match status" value="1"/>
</dbReference>
<organism evidence="3">
    <name type="scientific">Solibacter usitatus (strain Ellin6076)</name>
    <dbReference type="NCBI Taxonomy" id="234267"/>
    <lineage>
        <taxon>Bacteria</taxon>
        <taxon>Pseudomonadati</taxon>
        <taxon>Acidobacteriota</taxon>
        <taxon>Terriglobia</taxon>
        <taxon>Bryobacterales</taxon>
        <taxon>Solibacteraceae</taxon>
        <taxon>Candidatus Solibacter</taxon>
    </lineage>
</organism>
<dbReference type="KEGG" id="sus:Acid_4165"/>
<feature type="compositionally biased region" description="Basic residues" evidence="1">
    <location>
        <begin position="127"/>
        <end position="136"/>
    </location>
</feature>
<dbReference type="InterPro" id="IPR036291">
    <property type="entry name" value="NAD(P)-bd_dom_sf"/>
</dbReference>
<feature type="domain" description="NAD(P)-binding" evidence="2">
    <location>
        <begin position="8"/>
        <end position="126"/>
    </location>
</feature>
<dbReference type="SUPFAM" id="SSF51735">
    <property type="entry name" value="NAD(P)-binding Rossmann-fold domains"/>
    <property type="match status" value="1"/>
</dbReference>
<evidence type="ECO:0000256" key="1">
    <source>
        <dbReference type="SAM" id="MobiDB-lite"/>
    </source>
</evidence>
<evidence type="ECO:0000259" key="2">
    <source>
        <dbReference type="Pfam" id="PF13460"/>
    </source>
</evidence>
<proteinExistence type="predicted"/>
<dbReference type="FunCoup" id="Q01YY6">
    <property type="interactions" value="234"/>
</dbReference>
<dbReference type="GO" id="GO:0004029">
    <property type="term" value="F:aldehyde dehydrogenase (NAD+) activity"/>
    <property type="evidence" value="ECO:0007669"/>
    <property type="project" value="TreeGrafter"/>
</dbReference>
<dbReference type="EMBL" id="CP000473">
    <property type="protein sequence ID" value="ABJ85129.1"/>
    <property type="molecule type" value="Genomic_DNA"/>
</dbReference>
<dbReference type="eggNOG" id="COG0451">
    <property type="taxonomic scope" value="Bacteria"/>
</dbReference>
<dbReference type="PANTHER" id="PTHR48079">
    <property type="entry name" value="PROTEIN YEEZ"/>
    <property type="match status" value="1"/>
</dbReference>
<feature type="region of interest" description="Disordered" evidence="1">
    <location>
        <begin position="118"/>
        <end position="137"/>
    </location>
</feature>
<accession>Q01YY6</accession>
<name>Q01YY6_SOLUE</name>
<evidence type="ECO:0000313" key="3">
    <source>
        <dbReference type="EMBL" id="ABJ85129.1"/>
    </source>
</evidence>
<dbReference type="Gene3D" id="3.40.50.720">
    <property type="entry name" value="NAD(P)-binding Rossmann-like Domain"/>
    <property type="match status" value="1"/>
</dbReference>
<dbReference type="STRING" id="234267.Acid_4165"/>
<protein>
    <submittedName>
        <fullName evidence="3">NAD-dependent epimerase/dehydratase</fullName>
    </submittedName>
</protein>
<dbReference type="InterPro" id="IPR051783">
    <property type="entry name" value="NAD(P)-dependent_oxidoreduct"/>
</dbReference>
<sequence length="314" mass="34328" precursor="true">MNNVAIFGAAGAIGISVAEELNRRGIPFRAVGRNRQRLEAAFSKMAHAEIFPADLAQSRDAGAAARGVDTIIYCVGLPYPSHNLHPVLMRTTVEAAKMVNVPRLVLVSSVYGYGVPRSSRVSETHSRNPHTQKGKYRKEQEDIVLAAHGQGDLRSLIVRLPDFYGPNADIGLANPVFRAALQGKTANWVGPVNTLHEFVFVPDTGPVIADLAARDECFGQAWNFGGPGEINTMDFITRIYRAAGRSPKYRTAGAGLLKILGLFNPTVREVVEMLYLQETPVILDDSKLLAALPVKKTSYDDGIQQTLAWMRQHP</sequence>
<dbReference type="GO" id="GO:0005737">
    <property type="term" value="C:cytoplasm"/>
    <property type="evidence" value="ECO:0007669"/>
    <property type="project" value="TreeGrafter"/>
</dbReference>
<dbReference type="Pfam" id="PF13460">
    <property type="entry name" value="NAD_binding_10"/>
    <property type="match status" value="1"/>
</dbReference>